<dbReference type="InterPro" id="IPR005543">
    <property type="entry name" value="PASTA_dom"/>
</dbReference>
<dbReference type="Gene3D" id="3.30.70.2110">
    <property type="match status" value="1"/>
</dbReference>
<protein>
    <submittedName>
        <fullName evidence="6">Penicillin-binding transpeptidase domain-containing protein</fullName>
    </submittedName>
</protein>
<name>A0ABV9JBZ0_9LACT</name>
<gene>
    <name evidence="6" type="ORF">ACFO26_05085</name>
</gene>
<evidence type="ECO:0000313" key="7">
    <source>
        <dbReference type="Proteomes" id="UP001595987"/>
    </source>
</evidence>
<sequence length="764" mass="83578">MMRFFRKLFSLPFRKVVKNARKYKLRPEKNRKHVGKSLFFLAIAVFTIFIFRFVWLITTNQVAGYNLREMAKSNYQSTVTVYAKRGTIYDRNGVAIAVDSSTYTIYVVLDKTQVDANGNKLYASPEEFDRLTTFLNSKLGIDKDLISTQLHSKEKQVEFGVKGNGIKLQQMQTLQKEADDERLVGIGFLPQLSRSYPNGNFASQFIGIASLVNDGKNQVLQGTNGGIEQSFNSILGGSNGEETYQKDNLGRPMPGTTKIIRPVKNGDNIYTTLDAQLQTTLEKLMDQAVIQSGGEQLSATLVDAHTGEILATSQRPTYTPSTVNTTAPQQKNFTWNSLLFQSAYEPGSVMKTFLMSGALTSNKVDLNATYQRKLDVYDTTINDWDVTENHAYTLPEVVNFAQGFMMSSNIGMSKVEMQMGNSLWDSYLKRFKFGVPARIGMIGEQFGNLPAANAVSQIQSAFGQGIAVTQLQLLRGWTAVAGNGTMLEPHIISKLVNTNNDTILQSKPEVVGKPVSASATAQVRNLMLGVNTDPEFGTSYSIQGDPDENLPAGPLFMVNGQAAAVKTGTAQIAAPTGGYMTGSQDYLYSAVVMYPAKNPDYIFYMNVKIPSEPWTLKYIARVANPILTQAEALKSQINATTATTDKTGKVTLDNYVGKAPGDASDSLRRTVLEPVVIGQGAKVTAQSIKAGTKIGANTRVLLLTAGQEVMPDMYDWTKNEVNTLAKWYGLKVTYEGSGNHVTNQSITASDGIKKGQSVTVTLGS</sequence>
<dbReference type="Gene3D" id="3.90.1310.10">
    <property type="entry name" value="Penicillin-binding protein 2a (Domain 2)"/>
    <property type="match status" value="1"/>
</dbReference>
<keyword evidence="4" id="KW-0812">Transmembrane</keyword>
<dbReference type="RefSeq" id="WP_213535124.1">
    <property type="nucleotide sequence ID" value="NZ_BOVQ01000004.1"/>
</dbReference>
<dbReference type="CDD" id="cd06576">
    <property type="entry name" value="PASTA_Pbp2x-like_1"/>
    <property type="match status" value="1"/>
</dbReference>
<keyword evidence="4" id="KW-1133">Transmembrane helix</keyword>
<dbReference type="Proteomes" id="UP001595987">
    <property type="component" value="Unassembled WGS sequence"/>
</dbReference>
<accession>A0ABV9JBZ0</accession>
<evidence type="ECO:0000256" key="3">
    <source>
        <dbReference type="ARBA" id="ARBA00023136"/>
    </source>
</evidence>
<dbReference type="InterPro" id="IPR012338">
    <property type="entry name" value="Beta-lactam/transpept-like"/>
</dbReference>
<dbReference type="Gene3D" id="2.20.70.70">
    <property type="match status" value="1"/>
</dbReference>
<evidence type="ECO:0000256" key="1">
    <source>
        <dbReference type="ARBA" id="ARBA00004162"/>
    </source>
</evidence>
<dbReference type="SUPFAM" id="SSF56601">
    <property type="entry name" value="beta-lactamase/transpeptidase-like"/>
    <property type="match status" value="1"/>
</dbReference>
<organism evidence="6 7">
    <name type="scientific">Lactococcus nasutitermitis</name>
    <dbReference type="NCBI Taxonomy" id="1652957"/>
    <lineage>
        <taxon>Bacteria</taxon>
        <taxon>Bacillati</taxon>
        <taxon>Bacillota</taxon>
        <taxon>Bacilli</taxon>
        <taxon>Lactobacillales</taxon>
        <taxon>Streptococcaceae</taxon>
        <taxon>Lactococcus</taxon>
    </lineage>
</organism>
<dbReference type="InterPro" id="IPR050515">
    <property type="entry name" value="Beta-lactam/transpept"/>
</dbReference>
<dbReference type="Pfam" id="PF00905">
    <property type="entry name" value="Transpeptidase"/>
    <property type="match status" value="1"/>
</dbReference>
<dbReference type="SMART" id="SM00740">
    <property type="entry name" value="PASTA"/>
    <property type="match status" value="2"/>
</dbReference>
<dbReference type="CDD" id="cd06575">
    <property type="entry name" value="PASTA_Pbp2x-like_2"/>
    <property type="match status" value="1"/>
</dbReference>
<feature type="domain" description="PASTA" evidence="5">
    <location>
        <begin position="706"/>
        <end position="764"/>
    </location>
</feature>
<evidence type="ECO:0000259" key="5">
    <source>
        <dbReference type="PROSITE" id="PS51178"/>
    </source>
</evidence>
<dbReference type="SUPFAM" id="SSF56519">
    <property type="entry name" value="Penicillin binding protein dimerisation domain"/>
    <property type="match status" value="1"/>
</dbReference>
<keyword evidence="3 4" id="KW-0472">Membrane</keyword>
<dbReference type="Gene3D" id="3.40.710.10">
    <property type="entry name" value="DD-peptidase/beta-lactamase superfamily"/>
    <property type="match status" value="1"/>
</dbReference>
<dbReference type="SUPFAM" id="SSF54184">
    <property type="entry name" value="Penicillin-binding protein 2x (pbp-2x), c-terminal domain"/>
    <property type="match status" value="2"/>
</dbReference>
<evidence type="ECO:0000313" key="6">
    <source>
        <dbReference type="EMBL" id="MFC4652277.1"/>
    </source>
</evidence>
<dbReference type="InterPro" id="IPR005311">
    <property type="entry name" value="PBP_dimer"/>
</dbReference>
<dbReference type="EMBL" id="JBHSGD010000005">
    <property type="protein sequence ID" value="MFC4652277.1"/>
    <property type="molecule type" value="Genomic_DNA"/>
</dbReference>
<feature type="transmembrane region" description="Helical" evidence="4">
    <location>
        <begin position="38"/>
        <end position="58"/>
    </location>
</feature>
<dbReference type="PANTHER" id="PTHR30627:SF26">
    <property type="entry name" value="PENICILLIN-BINDING PROTEIN 2B"/>
    <property type="match status" value="1"/>
</dbReference>
<comment type="caution">
    <text evidence="6">The sequence shown here is derived from an EMBL/GenBank/DDBJ whole genome shotgun (WGS) entry which is preliminary data.</text>
</comment>
<comment type="similarity">
    <text evidence="2">Belongs to the transpeptidase family.</text>
</comment>
<dbReference type="PANTHER" id="PTHR30627">
    <property type="entry name" value="PEPTIDOGLYCAN D,D-TRANSPEPTIDASE"/>
    <property type="match status" value="1"/>
</dbReference>
<evidence type="ECO:0000256" key="2">
    <source>
        <dbReference type="ARBA" id="ARBA00007171"/>
    </source>
</evidence>
<reference evidence="7" key="1">
    <citation type="journal article" date="2019" name="Int. J. Syst. Evol. Microbiol.">
        <title>The Global Catalogue of Microorganisms (GCM) 10K type strain sequencing project: providing services to taxonomists for standard genome sequencing and annotation.</title>
        <authorList>
            <consortium name="The Broad Institute Genomics Platform"/>
            <consortium name="The Broad Institute Genome Sequencing Center for Infectious Disease"/>
            <person name="Wu L."/>
            <person name="Ma J."/>
        </authorList>
    </citation>
    <scope>NUCLEOTIDE SEQUENCE [LARGE SCALE GENOMIC DNA]</scope>
    <source>
        <strain evidence="7">CCUG 63287</strain>
    </source>
</reference>
<dbReference type="InterPro" id="IPR036138">
    <property type="entry name" value="PBP_dimer_sf"/>
</dbReference>
<dbReference type="InterPro" id="IPR001460">
    <property type="entry name" value="PCN-bd_Tpept"/>
</dbReference>
<dbReference type="PROSITE" id="PS51178">
    <property type="entry name" value="PASTA"/>
    <property type="match status" value="1"/>
</dbReference>
<dbReference type="Pfam" id="PF03717">
    <property type="entry name" value="PBP_dimer"/>
    <property type="match status" value="1"/>
</dbReference>
<proteinExistence type="inferred from homology"/>
<evidence type="ECO:0000256" key="4">
    <source>
        <dbReference type="SAM" id="Phobius"/>
    </source>
</evidence>
<keyword evidence="7" id="KW-1185">Reference proteome</keyword>
<dbReference type="Pfam" id="PF03793">
    <property type="entry name" value="PASTA"/>
    <property type="match status" value="2"/>
</dbReference>
<comment type="subcellular location">
    <subcellularLocation>
        <location evidence="1">Cell membrane</location>
        <topology evidence="1">Single-pass membrane protein</topology>
    </subcellularLocation>
</comment>